<name>A0A4R9GRR4_9LEPT</name>
<evidence type="ECO:0000313" key="11">
    <source>
        <dbReference type="Proteomes" id="UP000297855"/>
    </source>
</evidence>
<evidence type="ECO:0000256" key="8">
    <source>
        <dbReference type="ARBA" id="ARBA00023014"/>
    </source>
</evidence>
<keyword evidence="11" id="KW-1185">Reference proteome</keyword>
<keyword evidence="3" id="KW-0001">2Fe-2S</keyword>
<gene>
    <name evidence="10" type="ORF">EHO61_03030</name>
</gene>
<dbReference type="RefSeq" id="WP_135812151.1">
    <property type="nucleotide sequence ID" value="NZ_RQEV01000003.1"/>
</dbReference>
<dbReference type="Gene3D" id="2.40.30.10">
    <property type="entry name" value="Translation factors"/>
    <property type="match status" value="1"/>
</dbReference>
<dbReference type="Proteomes" id="UP000297855">
    <property type="component" value="Unassembled WGS sequence"/>
</dbReference>
<keyword evidence="5" id="KW-0274">FAD</keyword>
<dbReference type="Pfam" id="PF00970">
    <property type="entry name" value="FAD_binding_6"/>
    <property type="match status" value="1"/>
</dbReference>
<feature type="domain" description="FAD-binding FR-type" evidence="9">
    <location>
        <begin position="3"/>
        <end position="109"/>
    </location>
</feature>
<proteinExistence type="predicted"/>
<keyword evidence="2" id="KW-0285">Flavoprotein</keyword>
<dbReference type="InterPro" id="IPR017927">
    <property type="entry name" value="FAD-bd_FR_type"/>
</dbReference>
<accession>A0A4R9GRR4</accession>
<keyword evidence="7" id="KW-0408">Iron</keyword>
<keyword evidence="8" id="KW-0411">Iron-sulfur</keyword>
<evidence type="ECO:0000256" key="3">
    <source>
        <dbReference type="ARBA" id="ARBA00022714"/>
    </source>
</evidence>
<protein>
    <submittedName>
        <fullName evidence="10">Flavodoxin reductase</fullName>
    </submittedName>
</protein>
<evidence type="ECO:0000256" key="4">
    <source>
        <dbReference type="ARBA" id="ARBA00022723"/>
    </source>
</evidence>
<dbReference type="InterPro" id="IPR008333">
    <property type="entry name" value="Cbr1-like_FAD-bd_dom"/>
</dbReference>
<dbReference type="GO" id="GO:0050660">
    <property type="term" value="F:flavin adenine dinucleotide binding"/>
    <property type="evidence" value="ECO:0007669"/>
    <property type="project" value="TreeGrafter"/>
</dbReference>
<dbReference type="PANTHER" id="PTHR47354:SF8">
    <property type="entry name" value="1,2-PHENYLACETYL-COA EPOXIDASE, SUBUNIT E"/>
    <property type="match status" value="1"/>
</dbReference>
<keyword evidence="6" id="KW-0560">Oxidoreductase</keyword>
<evidence type="ECO:0000256" key="7">
    <source>
        <dbReference type="ARBA" id="ARBA00023004"/>
    </source>
</evidence>
<organism evidence="10 11">
    <name type="scientific">Leptospira fluminis</name>
    <dbReference type="NCBI Taxonomy" id="2484979"/>
    <lineage>
        <taxon>Bacteria</taxon>
        <taxon>Pseudomonadati</taxon>
        <taxon>Spirochaetota</taxon>
        <taxon>Spirochaetia</taxon>
        <taxon>Leptospirales</taxon>
        <taxon>Leptospiraceae</taxon>
        <taxon>Leptospira</taxon>
    </lineage>
</organism>
<dbReference type="EMBL" id="RQEV01000003">
    <property type="protein sequence ID" value="TGK20854.1"/>
    <property type="molecule type" value="Genomic_DNA"/>
</dbReference>
<dbReference type="GO" id="GO:0016491">
    <property type="term" value="F:oxidoreductase activity"/>
    <property type="evidence" value="ECO:0007669"/>
    <property type="project" value="UniProtKB-KW"/>
</dbReference>
<dbReference type="OrthoDB" id="9801223at2"/>
<comment type="caution">
    <text evidence="10">The sequence shown here is derived from an EMBL/GenBank/DDBJ whole genome shotgun (WGS) entry which is preliminary data.</text>
</comment>
<comment type="cofactor">
    <cofactor evidence="1">
        <name>FAD</name>
        <dbReference type="ChEBI" id="CHEBI:57692"/>
    </cofactor>
</comment>
<dbReference type="InterPro" id="IPR017938">
    <property type="entry name" value="Riboflavin_synthase-like_b-brl"/>
</dbReference>
<evidence type="ECO:0000256" key="6">
    <source>
        <dbReference type="ARBA" id="ARBA00023002"/>
    </source>
</evidence>
<dbReference type="SUPFAM" id="SSF63380">
    <property type="entry name" value="Riboflavin synthase domain-like"/>
    <property type="match status" value="1"/>
</dbReference>
<dbReference type="InterPro" id="IPR050415">
    <property type="entry name" value="MRET"/>
</dbReference>
<evidence type="ECO:0000313" key="10">
    <source>
        <dbReference type="EMBL" id="TGK20854.1"/>
    </source>
</evidence>
<evidence type="ECO:0000256" key="5">
    <source>
        <dbReference type="ARBA" id="ARBA00022827"/>
    </source>
</evidence>
<dbReference type="GO" id="GO:0046872">
    <property type="term" value="F:metal ion binding"/>
    <property type="evidence" value="ECO:0007669"/>
    <property type="project" value="UniProtKB-KW"/>
</dbReference>
<dbReference type="GO" id="GO:0051537">
    <property type="term" value="F:2 iron, 2 sulfur cluster binding"/>
    <property type="evidence" value="ECO:0007669"/>
    <property type="project" value="UniProtKB-KW"/>
</dbReference>
<reference evidence="10" key="1">
    <citation type="journal article" date="2019" name="PLoS Negl. Trop. Dis.">
        <title>Revisiting the worldwide diversity of Leptospira species in the environment.</title>
        <authorList>
            <person name="Vincent A.T."/>
            <person name="Schiettekatte O."/>
            <person name="Bourhy P."/>
            <person name="Veyrier F.J."/>
            <person name="Picardeau M."/>
        </authorList>
    </citation>
    <scope>NUCLEOTIDE SEQUENCE [LARGE SCALE GENOMIC DNA]</scope>
    <source>
        <strain evidence="10">SCS5</strain>
    </source>
</reference>
<dbReference type="PROSITE" id="PS51384">
    <property type="entry name" value="FAD_FR"/>
    <property type="match status" value="1"/>
</dbReference>
<sequence>MATPPKKATLESKIPIGSGYDLYSFSLPKDSPLNFCGGQYIILNSGLDAGEEGKKLKRAYTIFSKDSDQNRFELLIRKVHQGRVSNHLSECQNGTDFEFSGPWGKFAGNETWPNSGKTLLFATDNGISSAISLISSGKFKERVDFTKLVWLLSEHEDPSLVDWIREERIGNATGVEFVPVRSTGDSWSVDSALSFARWLLNSGDSYSNFFLSGNGRILDEIASFLETKGIGRDTIGSESYFRQDVPKEDRTRTEV</sequence>
<evidence type="ECO:0000256" key="2">
    <source>
        <dbReference type="ARBA" id="ARBA00022630"/>
    </source>
</evidence>
<dbReference type="AlphaFoldDB" id="A0A4R9GRR4"/>
<evidence type="ECO:0000256" key="1">
    <source>
        <dbReference type="ARBA" id="ARBA00001974"/>
    </source>
</evidence>
<evidence type="ECO:0000259" key="9">
    <source>
        <dbReference type="PROSITE" id="PS51384"/>
    </source>
</evidence>
<dbReference type="PANTHER" id="PTHR47354">
    <property type="entry name" value="NADH OXIDOREDUCTASE HCR"/>
    <property type="match status" value="1"/>
</dbReference>
<keyword evidence="4" id="KW-0479">Metal-binding</keyword>